<dbReference type="HOGENOM" id="CLU_976771_0_0_1"/>
<sequence>MSHVKSRAESYQNTVVEQWADCLRDLKEIAGLLRLERRRRILESYTQAAVTTTNDMARPEKHTPNGENKPNKIVAPTDGPGVPMYSMGSHRRLCRRIDRIMNRIVRGDSYSRSLPKLCKQRSLQSGAVNETSSLRSMVRTIMSRKADVTVLSTAVAEDQDRVLSPSGFNLCDRDVPRNVPKISAQTRSLLPDAVGSSRVLGHMQTIPVISGERNLRPHVFIVQPYSEPMEDSTPGRSNAKPRFHRWDGGRLAYTAPRTFVCYGAQTLLRKSFHPLIMQHCLAEGS</sequence>
<dbReference type="Proteomes" id="UP000030669">
    <property type="component" value="Unassembled WGS sequence"/>
</dbReference>
<organism evidence="2 3">
    <name type="scientific">Gloeophyllum trabeum (strain ATCC 11539 / FP-39264 / Madison 617)</name>
    <name type="common">Brown rot fungus</name>
    <dbReference type="NCBI Taxonomy" id="670483"/>
    <lineage>
        <taxon>Eukaryota</taxon>
        <taxon>Fungi</taxon>
        <taxon>Dikarya</taxon>
        <taxon>Basidiomycota</taxon>
        <taxon>Agaricomycotina</taxon>
        <taxon>Agaricomycetes</taxon>
        <taxon>Gloeophyllales</taxon>
        <taxon>Gloeophyllaceae</taxon>
        <taxon>Gloeophyllum</taxon>
    </lineage>
</organism>
<evidence type="ECO:0000256" key="1">
    <source>
        <dbReference type="SAM" id="MobiDB-lite"/>
    </source>
</evidence>
<dbReference type="AlphaFoldDB" id="S7QKC1"/>
<accession>S7QKC1</accession>
<keyword evidence="3" id="KW-1185">Reference proteome</keyword>
<dbReference type="GeneID" id="19309218"/>
<evidence type="ECO:0000313" key="3">
    <source>
        <dbReference type="Proteomes" id="UP000030669"/>
    </source>
</evidence>
<gene>
    <name evidence="2" type="ORF">GLOTRDRAFT_89781</name>
</gene>
<dbReference type="KEGG" id="gtr:GLOTRDRAFT_89781"/>
<protein>
    <submittedName>
        <fullName evidence="2">Uncharacterized protein</fullName>
    </submittedName>
</protein>
<name>S7QKC1_GLOTA</name>
<dbReference type="EMBL" id="KB469296">
    <property type="protein sequence ID" value="EPQ60196.1"/>
    <property type="molecule type" value="Genomic_DNA"/>
</dbReference>
<reference evidence="2 3" key="1">
    <citation type="journal article" date="2012" name="Science">
        <title>The Paleozoic origin of enzymatic lignin decomposition reconstructed from 31 fungal genomes.</title>
        <authorList>
            <person name="Floudas D."/>
            <person name="Binder M."/>
            <person name="Riley R."/>
            <person name="Barry K."/>
            <person name="Blanchette R.A."/>
            <person name="Henrissat B."/>
            <person name="Martinez A.T."/>
            <person name="Otillar R."/>
            <person name="Spatafora J.W."/>
            <person name="Yadav J.S."/>
            <person name="Aerts A."/>
            <person name="Benoit I."/>
            <person name="Boyd A."/>
            <person name="Carlson A."/>
            <person name="Copeland A."/>
            <person name="Coutinho P.M."/>
            <person name="de Vries R.P."/>
            <person name="Ferreira P."/>
            <person name="Findley K."/>
            <person name="Foster B."/>
            <person name="Gaskell J."/>
            <person name="Glotzer D."/>
            <person name="Gorecki P."/>
            <person name="Heitman J."/>
            <person name="Hesse C."/>
            <person name="Hori C."/>
            <person name="Igarashi K."/>
            <person name="Jurgens J.A."/>
            <person name="Kallen N."/>
            <person name="Kersten P."/>
            <person name="Kohler A."/>
            <person name="Kuees U."/>
            <person name="Kumar T.K.A."/>
            <person name="Kuo A."/>
            <person name="LaButti K."/>
            <person name="Larrondo L.F."/>
            <person name="Lindquist E."/>
            <person name="Ling A."/>
            <person name="Lombard V."/>
            <person name="Lucas S."/>
            <person name="Lundell T."/>
            <person name="Martin R."/>
            <person name="McLaughlin D.J."/>
            <person name="Morgenstern I."/>
            <person name="Morin E."/>
            <person name="Murat C."/>
            <person name="Nagy L.G."/>
            <person name="Nolan M."/>
            <person name="Ohm R.A."/>
            <person name="Patyshakuliyeva A."/>
            <person name="Rokas A."/>
            <person name="Ruiz-Duenas F.J."/>
            <person name="Sabat G."/>
            <person name="Salamov A."/>
            <person name="Samejima M."/>
            <person name="Schmutz J."/>
            <person name="Slot J.C."/>
            <person name="St John F."/>
            <person name="Stenlid J."/>
            <person name="Sun H."/>
            <person name="Sun S."/>
            <person name="Syed K."/>
            <person name="Tsang A."/>
            <person name="Wiebenga A."/>
            <person name="Young D."/>
            <person name="Pisabarro A."/>
            <person name="Eastwood D.C."/>
            <person name="Martin F."/>
            <person name="Cullen D."/>
            <person name="Grigoriev I.V."/>
            <person name="Hibbett D.S."/>
        </authorList>
    </citation>
    <scope>NUCLEOTIDE SEQUENCE [LARGE SCALE GENOMIC DNA]</scope>
    <source>
        <strain evidence="2 3">ATCC 11539</strain>
    </source>
</reference>
<dbReference type="RefSeq" id="XP_007860658.1">
    <property type="nucleotide sequence ID" value="XM_007862467.1"/>
</dbReference>
<proteinExistence type="predicted"/>
<evidence type="ECO:0000313" key="2">
    <source>
        <dbReference type="EMBL" id="EPQ60196.1"/>
    </source>
</evidence>
<feature type="region of interest" description="Disordered" evidence="1">
    <location>
        <begin position="56"/>
        <end position="82"/>
    </location>
</feature>